<evidence type="ECO:0000313" key="1">
    <source>
        <dbReference type="EMBL" id="SHK95419.1"/>
    </source>
</evidence>
<sequence>MILPHFQYNKGKGLETKPRLFRNASQISDTQVFDRVPQGNPTRLYRMFELVMITNTVYLIPAVIQKHFENFP</sequence>
<organism evidence="1 2">
    <name type="scientific">Selenomonas ruminantium</name>
    <dbReference type="NCBI Taxonomy" id="971"/>
    <lineage>
        <taxon>Bacteria</taxon>
        <taxon>Bacillati</taxon>
        <taxon>Bacillota</taxon>
        <taxon>Negativicutes</taxon>
        <taxon>Selenomonadales</taxon>
        <taxon>Selenomonadaceae</taxon>
        <taxon>Selenomonas</taxon>
    </lineage>
</organism>
<name>A0A1M6WP90_SELRU</name>
<dbReference type="AlphaFoldDB" id="A0A1M6WP90"/>
<gene>
    <name evidence="1" type="ORF">SAMN05216582_1274</name>
</gene>
<accession>A0A1M6WP90</accession>
<dbReference type="EMBL" id="FRBC01000027">
    <property type="protein sequence ID" value="SHK95419.1"/>
    <property type="molecule type" value="Genomic_DNA"/>
</dbReference>
<evidence type="ECO:0000313" key="2">
    <source>
        <dbReference type="Proteomes" id="UP000184263"/>
    </source>
</evidence>
<protein>
    <submittedName>
        <fullName evidence="1">Uncharacterized protein</fullName>
    </submittedName>
</protein>
<dbReference type="Proteomes" id="UP000184263">
    <property type="component" value="Unassembled WGS sequence"/>
</dbReference>
<proteinExistence type="predicted"/>
<reference evidence="1 2" key="1">
    <citation type="submission" date="2016-11" db="EMBL/GenBank/DDBJ databases">
        <authorList>
            <person name="Jaros S."/>
            <person name="Januszkiewicz K."/>
            <person name="Wedrychowicz H."/>
        </authorList>
    </citation>
    <scope>NUCLEOTIDE SEQUENCE [LARGE SCALE GENOMIC DNA]</scope>
    <source>
        <strain evidence="1 2">HD4</strain>
    </source>
</reference>